<accession>A0A5C7AP20</accession>
<dbReference type="InterPro" id="IPR000917">
    <property type="entry name" value="Sulfatase_N"/>
</dbReference>
<keyword evidence="2" id="KW-0378">Hydrolase</keyword>
<dbReference type="OrthoDB" id="9765065at2"/>
<name>A0A5C7AP20_9FLAO</name>
<dbReference type="Gene3D" id="3.30.1120.10">
    <property type="match status" value="1"/>
</dbReference>
<dbReference type="EMBL" id="VOSC01000025">
    <property type="protein sequence ID" value="TXE10097.1"/>
    <property type="molecule type" value="Genomic_DNA"/>
</dbReference>
<feature type="domain" description="Sulfatase N-terminal" evidence="3">
    <location>
        <begin position="36"/>
        <end position="403"/>
    </location>
</feature>
<dbReference type="InterPro" id="IPR052701">
    <property type="entry name" value="GAG_Ulvan_Degrading_Sulfatases"/>
</dbReference>
<dbReference type="PROSITE" id="PS00149">
    <property type="entry name" value="SULFATASE_2"/>
    <property type="match status" value="1"/>
</dbReference>
<dbReference type="GO" id="GO:0016787">
    <property type="term" value="F:hydrolase activity"/>
    <property type="evidence" value="ECO:0007669"/>
    <property type="project" value="UniProtKB-KW"/>
</dbReference>
<dbReference type="Pfam" id="PF00884">
    <property type="entry name" value="Sulfatase"/>
    <property type="match status" value="1"/>
</dbReference>
<evidence type="ECO:0000313" key="5">
    <source>
        <dbReference type="Proteomes" id="UP000321790"/>
    </source>
</evidence>
<evidence type="ECO:0000313" key="4">
    <source>
        <dbReference type="EMBL" id="TXE10097.1"/>
    </source>
</evidence>
<dbReference type="PROSITE" id="PS51257">
    <property type="entry name" value="PROKAR_LIPOPROTEIN"/>
    <property type="match status" value="1"/>
</dbReference>
<keyword evidence="5" id="KW-1185">Reference proteome</keyword>
<dbReference type="Gene3D" id="3.40.720.10">
    <property type="entry name" value="Alkaline Phosphatase, subunit A"/>
    <property type="match status" value="1"/>
</dbReference>
<evidence type="ECO:0000259" key="3">
    <source>
        <dbReference type="Pfam" id="PF00884"/>
    </source>
</evidence>
<dbReference type="CDD" id="cd16143">
    <property type="entry name" value="ARS_like"/>
    <property type="match status" value="1"/>
</dbReference>
<dbReference type="PANTHER" id="PTHR43751:SF6">
    <property type="entry name" value="N-ACETYLGALACTOSAMINE-6-O-SULFATASE"/>
    <property type="match status" value="1"/>
</dbReference>
<dbReference type="InterPro" id="IPR017850">
    <property type="entry name" value="Alkaline_phosphatase_core_sf"/>
</dbReference>
<dbReference type="AlphaFoldDB" id="A0A5C7AP20"/>
<dbReference type="PROSITE" id="PS00523">
    <property type="entry name" value="SULFATASE_1"/>
    <property type="match status" value="1"/>
</dbReference>
<proteinExistence type="inferred from homology"/>
<evidence type="ECO:0000256" key="1">
    <source>
        <dbReference type="ARBA" id="ARBA00008779"/>
    </source>
</evidence>
<dbReference type="InterPro" id="IPR024607">
    <property type="entry name" value="Sulfatase_CS"/>
</dbReference>
<protein>
    <submittedName>
        <fullName evidence="4">Arylsulfatase</fullName>
    </submittedName>
</protein>
<reference evidence="5" key="1">
    <citation type="submission" date="2019-08" db="EMBL/GenBank/DDBJ databases">
        <title>Seonamhaeicola sediminis sp. nov., isolated from marine sediment.</title>
        <authorList>
            <person name="Cao W.R."/>
        </authorList>
    </citation>
    <scope>NUCLEOTIDE SEQUENCE [LARGE SCALE GENOMIC DNA]</scope>
    <source>
        <strain evidence="5">Gy8</strain>
    </source>
</reference>
<gene>
    <name evidence="4" type="ORF">FUA26_11520</name>
</gene>
<dbReference type="Proteomes" id="UP000321790">
    <property type="component" value="Unassembled WGS sequence"/>
</dbReference>
<organism evidence="4 5">
    <name type="scientific">Seonamhaeicola algicola</name>
    <dbReference type="NCBI Taxonomy" id="1719036"/>
    <lineage>
        <taxon>Bacteria</taxon>
        <taxon>Pseudomonadati</taxon>
        <taxon>Bacteroidota</taxon>
        <taxon>Flavobacteriia</taxon>
        <taxon>Flavobacteriales</taxon>
        <taxon>Flavobacteriaceae</taxon>
    </lineage>
</organism>
<evidence type="ECO:0000256" key="2">
    <source>
        <dbReference type="ARBA" id="ARBA00022801"/>
    </source>
</evidence>
<dbReference type="PANTHER" id="PTHR43751">
    <property type="entry name" value="SULFATASE"/>
    <property type="match status" value="1"/>
</dbReference>
<sequence length="511" mass="56920">MKKLCLFAILAITFSCKNNKETSEKEALNHTSNANPNIIILYVDDLGYGDLSCYGATGVKTPNIDKLATNGVKFTDAHSATATCTPSRYAMLTGNYAFRRKAAVLKGDAPLIISTEQPTLPKMLKKAGYKTAVIGKWHLGLGDGNVDWNTTVKPGPAEIGFDYSFLLPSTGDRVPSVYMENGNILNLSQDDPIEVSYTEKIGNRPTGYENPELRRQIADDQHNKTIINGISRIGWMKGGKSAEWVDEDFPYKLTEKANNFIKNNKKQPFFLYYAFHDIHVPRLPHKNFQGKTSMGPRGDAILQVDYVVGEIVKSLEAEGIANNTMIIFTSDNGPVLNDGYEDDAVEKLGNHKPAGIYRGGKYSVYEAGTRVPTIVHWPEKVTPKVSDALMNQVDFYSSFAALTNQTPETTILDSKNYLDALLGKTDSGRQEVILEGYTLALRQGNWKYIKPSNNKGTWITEEKKIESGLTPQEQLFDLSKDPSEQNNLAEQYPDKVEELKNKLQEIEHLSK</sequence>
<comment type="similarity">
    <text evidence="1">Belongs to the sulfatase family.</text>
</comment>
<dbReference type="SUPFAM" id="SSF53649">
    <property type="entry name" value="Alkaline phosphatase-like"/>
    <property type="match status" value="1"/>
</dbReference>
<dbReference type="RefSeq" id="WP_147136052.1">
    <property type="nucleotide sequence ID" value="NZ_VOSC01000025.1"/>
</dbReference>
<comment type="caution">
    <text evidence="4">The sequence shown here is derived from an EMBL/GenBank/DDBJ whole genome shotgun (WGS) entry which is preliminary data.</text>
</comment>